<reference evidence="1 2" key="1">
    <citation type="submission" date="2016-04" db="EMBL/GenBank/DDBJ databases">
        <title>The genome of Intoshia linei affirms orthonectids as highly simplified spiralians.</title>
        <authorList>
            <person name="Mikhailov K.V."/>
            <person name="Slusarev G.S."/>
            <person name="Nikitin M.A."/>
            <person name="Logacheva M.D."/>
            <person name="Penin A."/>
            <person name="Aleoshin V."/>
            <person name="Panchin Y.V."/>
        </authorList>
    </citation>
    <scope>NUCLEOTIDE SEQUENCE [LARGE SCALE GENOMIC DNA]</scope>
    <source>
        <strain evidence="1">Intl2013</strain>
        <tissue evidence="1">Whole animal</tissue>
    </source>
</reference>
<sequence>MPKRGNLSEIEQYVIQSLTEEKIKMGKGNAIKINNKKIKLGTDVENIGQNTMRFENFSEKNYSRKALWYGQE</sequence>
<name>A0A177AZH4_9BILA</name>
<comment type="caution">
    <text evidence="1">The sequence shown here is derived from an EMBL/GenBank/DDBJ whole genome shotgun (WGS) entry which is preliminary data.</text>
</comment>
<accession>A0A177AZH4</accession>
<gene>
    <name evidence="1" type="ORF">A3Q56_05695</name>
</gene>
<organism evidence="1 2">
    <name type="scientific">Intoshia linei</name>
    <dbReference type="NCBI Taxonomy" id="1819745"/>
    <lineage>
        <taxon>Eukaryota</taxon>
        <taxon>Metazoa</taxon>
        <taxon>Spiralia</taxon>
        <taxon>Lophotrochozoa</taxon>
        <taxon>Mesozoa</taxon>
        <taxon>Orthonectida</taxon>
        <taxon>Rhopaluridae</taxon>
        <taxon>Intoshia</taxon>
    </lineage>
</organism>
<dbReference type="AlphaFoldDB" id="A0A177AZH4"/>
<evidence type="ECO:0000313" key="1">
    <source>
        <dbReference type="EMBL" id="OAF66574.1"/>
    </source>
</evidence>
<dbReference type="Proteomes" id="UP000078046">
    <property type="component" value="Unassembled WGS sequence"/>
</dbReference>
<evidence type="ECO:0000313" key="2">
    <source>
        <dbReference type="Proteomes" id="UP000078046"/>
    </source>
</evidence>
<protein>
    <submittedName>
        <fullName evidence="1">Uncharacterized protein</fullName>
    </submittedName>
</protein>
<proteinExistence type="predicted"/>
<dbReference type="EMBL" id="LWCA01000891">
    <property type="protein sequence ID" value="OAF66574.1"/>
    <property type="molecule type" value="Genomic_DNA"/>
</dbReference>
<keyword evidence="2" id="KW-1185">Reference proteome</keyword>